<dbReference type="Proteomes" id="UP001200642">
    <property type="component" value="Unassembled WGS sequence"/>
</dbReference>
<gene>
    <name evidence="2" type="ORF">K8352_01720</name>
</gene>
<keyword evidence="1" id="KW-0812">Transmembrane</keyword>
<feature type="transmembrane region" description="Helical" evidence="1">
    <location>
        <begin position="45"/>
        <end position="63"/>
    </location>
</feature>
<proteinExistence type="predicted"/>
<comment type="caution">
    <text evidence="2">The sequence shown here is derived from an EMBL/GenBank/DDBJ whole genome shotgun (WGS) entry which is preliminary data.</text>
</comment>
<protein>
    <submittedName>
        <fullName evidence="2">Uncharacterized protein</fullName>
    </submittedName>
</protein>
<organism evidence="2 3">
    <name type="scientific">Cerina litoralis</name>
    <dbReference type="NCBI Taxonomy" id="2874477"/>
    <lineage>
        <taxon>Bacteria</taxon>
        <taxon>Pseudomonadati</taxon>
        <taxon>Bacteroidota</taxon>
        <taxon>Flavobacteriia</taxon>
        <taxon>Flavobacteriales</taxon>
        <taxon>Flavobacteriaceae</taxon>
        <taxon>Cerina</taxon>
    </lineage>
</organism>
<evidence type="ECO:0000313" key="3">
    <source>
        <dbReference type="Proteomes" id="UP001200642"/>
    </source>
</evidence>
<keyword evidence="1" id="KW-1133">Transmembrane helix</keyword>
<reference evidence="2" key="1">
    <citation type="submission" date="2023-02" db="EMBL/GenBank/DDBJ databases">
        <title>Genome of Flavobacteriaceae gen. nov. sp. strain F89.</title>
        <authorList>
            <person name="Wang Y."/>
        </authorList>
    </citation>
    <scope>NUCLEOTIDE SEQUENCE</scope>
    <source>
        <strain evidence="2">F89</strain>
    </source>
</reference>
<feature type="transmembrane region" description="Helical" evidence="1">
    <location>
        <begin position="5"/>
        <end position="25"/>
    </location>
</feature>
<keyword evidence="3" id="KW-1185">Reference proteome</keyword>
<evidence type="ECO:0000313" key="2">
    <source>
        <dbReference type="EMBL" id="MCG2459460.1"/>
    </source>
</evidence>
<accession>A0AAE3ESB3</accession>
<keyword evidence="1" id="KW-0472">Membrane</keyword>
<dbReference type="EMBL" id="JAIRBC010000002">
    <property type="protein sequence ID" value="MCG2459460.1"/>
    <property type="molecule type" value="Genomic_DNA"/>
</dbReference>
<evidence type="ECO:0000256" key="1">
    <source>
        <dbReference type="SAM" id="Phobius"/>
    </source>
</evidence>
<sequence>MKKVLLFIIAIPIGLIASMILPNLFSKIFTIFIPFDSITNFLDIYFMKFISGWIAVGITVIIVPSHKILFGLIMLGLNLLSAYYMFISIGDEFNYLFVVGGILPLIFTFLEYSNKKTDPVHDSKFPGY</sequence>
<name>A0AAE3ESB3_9FLAO</name>
<dbReference type="AlphaFoldDB" id="A0AAE3ESB3"/>
<feature type="transmembrane region" description="Helical" evidence="1">
    <location>
        <begin position="68"/>
        <end position="87"/>
    </location>
</feature>
<feature type="transmembrane region" description="Helical" evidence="1">
    <location>
        <begin position="93"/>
        <end position="110"/>
    </location>
</feature>
<dbReference type="RefSeq" id="WP_317900607.1">
    <property type="nucleotide sequence ID" value="NZ_JAIRBC010000002.1"/>
</dbReference>